<evidence type="ECO:0000313" key="2">
    <source>
        <dbReference type="EMBL" id="EOY02251.1"/>
    </source>
</evidence>
<dbReference type="PANTHER" id="PTHR33033:SF121">
    <property type="entry name" value="POLYNUCLEOTIDYL TRANSFERASE, RIBONUCLEASE H-LIKE SUPERFAMILY PROTEIN"/>
    <property type="match status" value="1"/>
</dbReference>
<dbReference type="CDD" id="cd06222">
    <property type="entry name" value="RNase_H_like"/>
    <property type="match status" value="1"/>
</dbReference>
<sequence>MKFNVDGAAQGCPGKAGIGGVMRNNKGQIKVPFSKSIGIGDSNIAEVRAIREAFLIFSASKWAMSHSLVIESNSQNAVKWINAPGEAPWRFKKWIWVGSATWGVRVLGVSRRLWWCQIREAMHPGELKVMISRLKQSSDHVLRHAGGDHPGGSLVMGTVKGFHPDVPVRW</sequence>
<dbReference type="SUPFAM" id="SSF53098">
    <property type="entry name" value="Ribonuclease H-like"/>
    <property type="match status" value="1"/>
</dbReference>
<dbReference type="InterPro" id="IPR036397">
    <property type="entry name" value="RNaseH_sf"/>
</dbReference>
<protein>
    <recommendedName>
        <fullName evidence="1">RNase H type-1 domain-containing protein</fullName>
    </recommendedName>
</protein>
<reference evidence="2 3" key="1">
    <citation type="journal article" date="2013" name="Genome Biol.">
        <title>The genome sequence of the most widely cultivated cacao type and its use to identify candidate genes regulating pod color.</title>
        <authorList>
            <person name="Motamayor J.C."/>
            <person name="Mockaitis K."/>
            <person name="Schmutz J."/>
            <person name="Haiminen N."/>
            <person name="Iii D.L."/>
            <person name="Cornejo O."/>
            <person name="Findley S.D."/>
            <person name="Zheng P."/>
            <person name="Utro F."/>
            <person name="Royaert S."/>
            <person name="Saski C."/>
            <person name="Jenkins J."/>
            <person name="Podicheti R."/>
            <person name="Zhao M."/>
            <person name="Scheffler B.E."/>
            <person name="Stack J.C."/>
            <person name="Feltus F.A."/>
            <person name="Mustiga G.M."/>
            <person name="Amores F."/>
            <person name="Phillips W."/>
            <person name="Marelli J.P."/>
            <person name="May G.D."/>
            <person name="Shapiro H."/>
            <person name="Ma J."/>
            <person name="Bustamante C.D."/>
            <person name="Schnell R.J."/>
            <person name="Main D."/>
            <person name="Gilbert D."/>
            <person name="Parida L."/>
            <person name="Kuhn D.N."/>
        </authorList>
    </citation>
    <scope>NUCLEOTIDE SEQUENCE [LARGE SCALE GENOMIC DNA]</scope>
    <source>
        <strain evidence="3">cv. Matina 1-6</strain>
    </source>
</reference>
<gene>
    <name evidence="2" type="ORF">TCM_016783</name>
</gene>
<dbReference type="PROSITE" id="PS50879">
    <property type="entry name" value="RNASE_H_1"/>
    <property type="match status" value="1"/>
</dbReference>
<evidence type="ECO:0000313" key="3">
    <source>
        <dbReference type="Proteomes" id="UP000026915"/>
    </source>
</evidence>
<accession>A0A061EBF7</accession>
<dbReference type="EMBL" id="CM001882">
    <property type="protein sequence ID" value="EOY02251.1"/>
    <property type="molecule type" value="Genomic_DNA"/>
</dbReference>
<dbReference type="PANTHER" id="PTHR33033">
    <property type="entry name" value="POLYNUCLEOTIDYL TRANSFERASE, RIBONUCLEASE H-LIKE SUPERFAMILY PROTEIN-RELATED"/>
    <property type="match status" value="1"/>
</dbReference>
<dbReference type="InterPro" id="IPR044730">
    <property type="entry name" value="RNase_H-like_dom_plant"/>
</dbReference>
<dbReference type="AlphaFoldDB" id="A0A061EBF7"/>
<keyword evidence="3" id="KW-1185">Reference proteome</keyword>
<dbReference type="GO" id="GO:0003676">
    <property type="term" value="F:nucleic acid binding"/>
    <property type="evidence" value="ECO:0007669"/>
    <property type="project" value="InterPro"/>
</dbReference>
<organism evidence="2 3">
    <name type="scientific">Theobroma cacao</name>
    <name type="common">Cacao</name>
    <name type="synonym">Cocoa</name>
    <dbReference type="NCBI Taxonomy" id="3641"/>
    <lineage>
        <taxon>Eukaryota</taxon>
        <taxon>Viridiplantae</taxon>
        <taxon>Streptophyta</taxon>
        <taxon>Embryophyta</taxon>
        <taxon>Tracheophyta</taxon>
        <taxon>Spermatophyta</taxon>
        <taxon>Magnoliopsida</taxon>
        <taxon>eudicotyledons</taxon>
        <taxon>Gunneridae</taxon>
        <taxon>Pentapetalae</taxon>
        <taxon>rosids</taxon>
        <taxon>malvids</taxon>
        <taxon>Malvales</taxon>
        <taxon>Malvaceae</taxon>
        <taxon>Byttnerioideae</taxon>
        <taxon>Theobroma</taxon>
    </lineage>
</organism>
<dbReference type="Gramene" id="EOY02251">
    <property type="protein sequence ID" value="EOY02251"/>
    <property type="gene ID" value="TCM_016783"/>
</dbReference>
<name>A0A061EBF7_THECC</name>
<dbReference type="GO" id="GO:0004523">
    <property type="term" value="F:RNA-DNA hybrid ribonuclease activity"/>
    <property type="evidence" value="ECO:0007669"/>
    <property type="project" value="InterPro"/>
</dbReference>
<feature type="domain" description="RNase H type-1" evidence="1">
    <location>
        <begin position="1"/>
        <end position="170"/>
    </location>
</feature>
<evidence type="ECO:0000259" key="1">
    <source>
        <dbReference type="PROSITE" id="PS50879"/>
    </source>
</evidence>
<dbReference type="Pfam" id="PF13456">
    <property type="entry name" value="RVT_3"/>
    <property type="match status" value="1"/>
</dbReference>
<dbReference type="InParanoid" id="A0A061EBF7"/>
<dbReference type="InterPro" id="IPR002156">
    <property type="entry name" value="RNaseH_domain"/>
</dbReference>
<dbReference type="InterPro" id="IPR012337">
    <property type="entry name" value="RNaseH-like_sf"/>
</dbReference>
<proteinExistence type="predicted"/>
<dbReference type="HOGENOM" id="CLU_1573454_0_0_1"/>
<dbReference type="Gene3D" id="3.30.420.10">
    <property type="entry name" value="Ribonuclease H-like superfamily/Ribonuclease H"/>
    <property type="match status" value="1"/>
</dbReference>
<dbReference type="Proteomes" id="UP000026915">
    <property type="component" value="Chromosome 4"/>
</dbReference>